<evidence type="ECO:0000256" key="3">
    <source>
        <dbReference type="RuleBase" id="RU000363"/>
    </source>
</evidence>
<evidence type="ECO:0000256" key="2">
    <source>
        <dbReference type="ARBA" id="ARBA00023002"/>
    </source>
</evidence>
<dbReference type="PRINTS" id="PR00081">
    <property type="entry name" value="GDHRDH"/>
</dbReference>
<sequence length="325" mass="33913">MPHRDAPHPPRVVITGASSGIGQATAELFARRGVHLVVAARNLEALEEVAARCRAAGGQATAVRTDVTDAGAVRALAEKAVAELGAIDVWVSNVGVGAVGRYEDTPIEAHEQVIRSNLIGHMNDAHAVLPVFSRQGTGTFINMISLGGFSAAPFAAAYSASKFGLRGFAEALRAEVADRPGIHICDVYPGFVDTPGIRHGANYVGRRLSAPPPVLDPRRVAAAIVRVAHDPRPTTVVGVAAVMTRVVHAASPALTTRALARFMSAYFQRAEPVSTSDGNLFEPSADAAVVEGGLRSPRQRAAAGVTAGVATAVGGFLFARTRLRR</sequence>
<dbReference type="Gene3D" id="3.40.50.720">
    <property type="entry name" value="NAD(P)-binding Rossmann-like Domain"/>
    <property type="match status" value="1"/>
</dbReference>
<keyword evidence="4" id="KW-1133">Transmembrane helix</keyword>
<proteinExistence type="inferred from homology"/>
<dbReference type="InterPro" id="IPR020904">
    <property type="entry name" value="Sc_DH/Rdtase_CS"/>
</dbReference>
<keyword evidence="4" id="KW-0812">Transmembrane</keyword>
<reference evidence="5 6" key="1">
    <citation type="submission" date="2020-07" db="EMBL/GenBank/DDBJ databases">
        <title>Complete genome sequence of Mycolicibacterium litorale like strain isolated from cardiac implantable electronic device infection.</title>
        <authorList>
            <person name="Fukano H."/>
            <person name="Miyama H."/>
            <person name="Hoshino Y."/>
        </authorList>
    </citation>
    <scope>NUCLEOTIDE SEQUENCE [LARGE SCALE GENOMIC DNA]</scope>
    <source>
        <strain evidence="5 6">NIIDNTM18</strain>
    </source>
</reference>
<dbReference type="EMBL" id="AP023287">
    <property type="protein sequence ID" value="BCI53664.1"/>
    <property type="molecule type" value="Genomic_DNA"/>
</dbReference>
<keyword evidence="4" id="KW-0472">Membrane</keyword>
<dbReference type="Pfam" id="PF00106">
    <property type="entry name" value="adh_short"/>
    <property type="match status" value="1"/>
</dbReference>
<accession>A0A6S6P4R7</accession>
<evidence type="ECO:0000256" key="1">
    <source>
        <dbReference type="ARBA" id="ARBA00006484"/>
    </source>
</evidence>
<comment type="similarity">
    <text evidence="1 3">Belongs to the short-chain dehydrogenases/reductases (SDR) family.</text>
</comment>
<dbReference type="GO" id="GO:0016491">
    <property type="term" value="F:oxidoreductase activity"/>
    <property type="evidence" value="ECO:0007669"/>
    <property type="project" value="UniProtKB-KW"/>
</dbReference>
<feature type="transmembrane region" description="Helical" evidence="4">
    <location>
        <begin position="301"/>
        <end position="319"/>
    </location>
</feature>
<name>A0A6S6P4R7_9MYCO</name>
<dbReference type="InterPro" id="IPR036291">
    <property type="entry name" value="NAD(P)-bd_dom_sf"/>
</dbReference>
<keyword evidence="2" id="KW-0560">Oxidoreductase</keyword>
<evidence type="ECO:0000256" key="4">
    <source>
        <dbReference type="SAM" id="Phobius"/>
    </source>
</evidence>
<dbReference type="PANTHER" id="PTHR44196">
    <property type="entry name" value="DEHYDROGENASE/REDUCTASE SDR FAMILY MEMBER 7B"/>
    <property type="match status" value="1"/>
</dbReference>
<dbReference type="PANTHER" id="PTHR44196:SF1">
    <property type="entry name" value="DEHYDROGENASE_REDUCTASE SDR FAMILY MEMBER 7B"/>
    <property type="match status" value="1"/>
</dbReference>
<dbReference type="Proteomes" id="UP000515734">
    <property type="component" value="Chromosome"/>
</dbReference>
<dbReference type="PRINTS" id="PR00080">
    <property type="entry name" value="SDRFAMILY"/>
</dbReference>
<protein>
    <submittedName>
        <fullName evidence="5">Short-chain dehydrogenase</fullName>
    </submittedName>
</protein>
<dbReference type="InterPro" id="IPR002347">
    <property type="entry name" value="SDR_fam"/>
</dbReference>
<organism evidence="5 6">
    <name type="scientific">Mycolicibacterium litorale</name>
    <dbReference type="NCBI Taxonomy" id="758802"/>
    <lineage>
        <taxon>Bacteria</taxon>
        <taxon>Bacillati</taxon>
        <taxon>Actinomycetota</taxon>
        <taxon>Actinomycetes</taxon>
        <taxon>Mycobacteriales</taxon>
        <taxon>Mycobacteriaceae</taxon>
        <taxon>Mycolicibacterium</taxon>
    </lineage>
</organism>
<dbReference type="SUPFAM" id="SSF51735">
    <property type="entry name" value="NAD(P)-binding Rossmann-fold domains"/>
    <property type="match status" value="1"/>
</dbReference>
<gene>
    <name evidence="5" type="ORF">NIIDNTM18_29420</name>
</gene>
<dbReference type="GO" id="GO:0016020">
    <property type="term" value="C:membrane"/>
    <property type="evidence" value="ECO:0007669"/>
    <property type="project" value="TreeGrafter"/>
</dbReference>
<evidence type="ECO:0000313" key="6">
    <source>
        <dbReference type="Proteomes" id="UP000515734"/>
    </source>
</evidence>
<dbReference type="AlphaFoldDB" id="A0A6S6P4R7"/>
<dbReference type="PROSITE" id="PS00061">
    <property type="entry name" value="ADH_SHORT"/>
    <property type="match status" value="1"/>
</dbReference>
<evidence type="ECO:0000313" key="5">
    <source>
        <dbReference type="EMBL" id="BCI53664.1"/>
    </source>
</evidence>
<dbReference type="RefSeq" id="WP_185291679.1">
    <property type="nucleotide sequence ID" value="NZ_AP023287.1"/>
</dbReference>
<dbReference type="NCBIfam" id="NF004792">
    <property type="entry name" value="PRK06139.1"/>
    <property type="match status" value="1"/>
</dbReference>